<gene>
    <name evidence="2" type="ORF">DFH01_10420</name>
</gene>
<name>A0A317FF19_9PROT</name>
<reference evidence="3" key="1">
    <citation type="submission" date="2018-05" db="EMBL/GenBank/DDBJ databases">
        <authorList>
            <person name="Du Z."/>
            <person name="Wang X."/>
        </authorList>
    </citation>
    <scope>NUCLEOTIDE SEQUENCE [LARGE SCALE GENOMIC DNA]</scope>
    <source>
        <strain evidence="3">CQN31</strain>
    </source>
</reference>
<feature type="region of interest" description="Disordered" evidence="1">
    <location>
        <begin position="21"/>
        <end position="99"/>
    </location>
</feature>
<organism evidence="2 3">
    <name type="scientific">Falsiroseomonas bella</name>
    <dbReference type="NCBI Taxonomy" id="2184016"/>
    <lineage>
        <taxon>Bacteria</taxon>
        <taxon>Pseudomonadati</taxon>
        <taxon>Pseudomonadota</taxon>
        <taxon>Alphaproteobacteria</taxon>
        <taxon>Acetobacterales</taxon>
        <taxon>Roseomonadaceae</taxon>
        <taxon>Falsiroseomonas</taxon>
    </lineage>
</organism>
<protein>
    <submittedName>
        <fullName evidence="2">SAM-dependent methyltransferase</fullName>
    </submittedName>
</protein>
<feature type="compositionally biased region" description="Low complexity" evidence="1">
    <location>
        <begin position="21"/>
        <end position="35"/>
    </location>
</feature>
<dbReference type="Proteomes" id="UP000245765">
    <property type="component" value="Unassembled WGS sequence"/>
</dbReference>
<dbReference type="SUPFAM" id="SSF53756">
    <property type="entry name" value="UDP-Glycosyltransferase/glycogen phosphorylase"/>
    <property type="match status" value="1"/>
</dbReference>
<sequence>MPEVGWARMRSRSCASMRARSAAEGAARAGVRAASGAGGGMAFRRSRPAPLRPDRSSAVTRGPAQRQAQGGSRWRPDHRGLTEAGLPGTGKRMPAAGPTAMPADPALCARIPLGLARAVQIGGDGALAAWLVRRDPGCALVRVTHDATGDAAAGADLVVLHAPASDAAGAIRDAAALLGPEGVLLVDAPNAEHWRLAQRLLVGGAAAPSVPAGAMTREGLLAAVRAAGLVPLDVPALPDAQEAEVFAQRIAPALAALGSDAAAYLRRAGPARWLLRAARRAPMPLMLLAHVLKPVGGVNEVRVDMPLGAVATHPGIGLRIGERPETPKLPEGTPRILILHRRLLNTPEAPAFVNHFRRQGWVVVQEFDDDPAHWPVIAGSNHFAFRGVHAVQTSTPRLEALFRGFNDEVMVFPNTVAELPEPCNFADPSRLTLFLGALRREEDTAPYLEALNTVLAEAGDRLAVEVIFDRASFEALRTPHKRFHPILPYDAYRALMARCEIAFLPLADTRFNNFKSDLKFVEAGAHRLCCLASPVVYGATIQEGETGFIVDGPEALWARLRELLAAPDRAQAVGDAAREWVRQNRLVAQQVPARLAWYRGLWERRAELDAALVKRAPEVGA</sequence>
<dbReference type="GO" id="GO:0008168">
    <property type="term" value="F:methyltransferase activity"/>
    <property type="evidence" value="ECO:0007669"/>
    <property type="project" value="UniProtKB-KW"/>
</dbReference>
<evidence type="ECO:0000256" key="1">
    <source>
        <dbReference type="SAM" id="MobiDB-lite"/>
    </source>
</evidence>
<dbReference type="SUPFAM" id="SSF53335">
    <property type="entry name" value="S-adenosyl-L-methionine-dependent methyltransferases"/>
    <property type="match status" value="1"/>
</dbReference>
<dbReference type="GO" id="GO:0032259">
    <property type="term" value="P:methylation"/>
    <property type="evidence" value="ECO:0007669"/>
    <property type="project" value="UniProtKB-KW"/>
</dbReference>
<comment type="caution">
    <text evidence="2">The sequence shown here is derived from an EMBL/GenBank/DDBJ whole genome shotgun (WGS) entry which is preliminary data.</text>
</comment>
<proteinExistence type="predicted"/>
<dbReference type="Gene3D" id="3.40.50.2000">
    <property type="entry name" value="Glycogen Phosphorylase B"/>
    <property type="match status" value="1"/>
</dbReference>
<dbReference type="InterPro" id="IPR029063">
    <property type="entry name" value="SAM-dependent_MTases_sf"/>
</dbReference>
<keyword evidence="2" id="KW-0808">Transferase</keyword>
<dbReference type="EMBL" id="QGNA01000002">
    <property type="protein sequence ID" value="PWS37704.1"/>
    <property type="molecule type" value="Genomic_DNA"/>
</dbReference>
<keyword evidence="2" id="KW-0489">Methyltransferase</keyword>
<keyword evidence="3" id="KW-1185">Reference proteome</keyword>
<accession>A0A317FF19</accession>
<dbReference type="AlphaFoldDB" id="A0A317FF19"/>
<evidence type="ECO:0000313" key="2">
    <source>
        <dbReference type="EMBL" id="PWS37704.1"/>
    </source>
</evidence>
<evidence type="ECO:0000313" key="3">
    <source>
        <dbReference type="Proteomes" id="UP000245765"/>
    </source>
</evidence>